<keyword evidence="3" id="KW-1185">Reference proteome</keyword>
<evidence type="ECO:0008006" key="4">
    <source>
        <dbReference type="Google" id="ProtNLM"/>
    </source>
</evidence>
<protein>
    <recommendedName>
        <fullName evidence="4">DgsA anti-repressor MtfA</fullName>
    </recommendedName>
</protein>
<accession>A0A239F5T6</accession>
<dbReference type="GO" id="GO:0005829">
    <property type="term" value="C:cytosol"/>
    <property type="evidence" value="ECO:0007669"/>
    <property type="project" value="TreeGrafter"/>
</dbReference>
<dbReference type="InterPro" id="IPR024079">
    <property type="entry name" value="MetalloPept_cat_dom_sf"/>
</dbReference>
<evidence type="ECO:0000313" key="3">
    <source>
        <dbReference type="Proteomes" id="UP000198393"/>
    </source>
</evidence>
<dbReference type="InterPro" id="IPR042252">
    <property type="entry name" value="MtfA_N"/>
</dbReference>
<dbReference type="PANTHER" id="PTHR30164">
    <property type="entry name" value="MTFA PEPTIDASE"/>
    <property type="match status" value="1"/>
</dbReference>
<dbReference type="SUPFAM" id="SSF55486">
    <property type="entry name" value="Metalloproteases ('zincins'), catalytic domain"/>
    <property type="match status" value="1"/>
</dbReference>
<evidence type="ECO:0000256" key="1">
    <source>
        <dbReference type="SAM" id="Phobius"/>
    </source>
</evidence>
<dbReference type="GO" id="GO:0008237">
    <property type="term" value="F:metallopeptidase activity"/>
    <property type="evidence" value="ECO:0007669"/>
    <property type="project" value="InterPro"/>
</dbReference>
<feature type="transmembrane region" description="Helical" evidence="1">
    <location>
        <begin position="6"/>
        <end position="28"/>
    </location>
</feature>
<organism evidence="2 3">
    <name type="scientific">Ekhidna lutea</name>
    <dbReference type="NCBI Taxonomy" id="447679"/>
    <lineage>
        <taxon>Bacteria</taxon>
        <taxon>Pseudomonadati</taxon>
        <taxon>Bacteroidota</taxon>
        <taxon>Cytophagia</taxon>
        <taxon>Cytophagales</taxon>
        <taxon>Reichenbachiellaceae</taxon>
        <taxon>Ekhidna</taxon>
    </lineage>
</organism>
<keyword evidence="1" id="KW-0812">Transmembrane</keyword>
<dbReference type="InterPro" id="IPR010384">
    <property type="entry name" value="MtfA_fam"/>
</dbReference>
<dbReference type="PANTHER" id="PTHR30164:SF2">
    <property type="entry name" value="PROTEIN MTFA"/>
    <property type="match status" value="1"/>
</dbReference>
<dbReference type="Gene3D" id="3.40.390.10">
    <property type="entry name" value="Collagenase (Catalytic Domain)"/>
    <property type="match status" value="1"/>
</dbReference>
<dbReference type="Pfam" id="PF06167">
    <property type="entry name" value="Peptidase_M90"/>
    <property type="match status" value="1"/>
</dbReference>
<name>A0A239F5T6_EKHLU</name>
<dbReference type="CDD" id="cd20170">
    <property type="entry name" value="Peptidase_M90-like"/>
    <property type="match status" value="1"/>
</dbReference>
<dbReference type="EMBL" id="FZPD01000001">
    <property type="protein sequence ID" value="SNS52259.1"/>
    <property type="molecule type" value="Genomic_DNA"/>
</dbReference>
<dbReference type="Proteomes" id="UP000198393">
    <property type="component" value="Unassembled WGS sequence"/>
</dbReference>
<dbReference type="OrthoDB" id="9786424at2"/>
<dbReference type="GO" id="GO:0004177">
    <property type="term" value="F:aminopeptidase activity"/>
    <property type="evidence" value="ECO:0007669"/>
    <property type="project" value="TreeGrafter"/>
</dbReference>
<gene>
    <name evidence="2" type="ORF">SAMN05421640_0508</name>
</gene>
<proteinExistence type="predicted"/>
<dbReference type="Gene3D" id="1.10.472.150">
    <property type="entry name" value="Glucose-regulated metallo-peptidase M90, N-terminal domain"/>
    <property type="match status" value="1"/>
</dbReference>
<dbReference type="RefSeq" id="WP_089355273.1">
    <property type="nucleotide sequence ID" value="NZ_FZPD01000001.1"/>
</dbReference>
<reference evidence="2 3" key="1">
    <citation type="submission" date="2017-06" db="EMBL/GenBank/DDBJ databases">
        <authorList>
            <person name="Kim H.J."/>
            <person name="Triplett B.A."/>
        </authorList>
    </citation>
    <scope>NUCLEOTIDE SEQUENCE [LARGE SCALE GENOMIC DNA]</scope>
    <source>
        <strain evidence="2 3">DSM 19307</strain>
    </source>
</reference>
<sequence length="263" mass="31196">MIILIIFIGFIAFLVMGIFRDLIVFFFLEAKSYLSPYFFPEKHVSFLENHFEYFQKLPEKSKRIFIHKVARFMSSKEFIARNMERVTDEMKVLISASAAQLTFGFRGITFPYFYKIFVFPESFYNRSNKAFHKGEVNPRAKAIALSWKDFVEGYLKNDGRNLGLHEMAHALRLENRIMNDQYNFLDQNLLHEWEVHAKRTMQEIIDGTETFFRKYGGVNNEEFFAVAVENFFERPGEFLTKHPKTYRTLCKLLHQDPVLLENS</sequence>
<dbReference type="AlphaFoldDB" id="A0A239F5T6"/>
<keyword evidence="1" id="KW-0472">Membrane</keyword>
<evidence type="ECO:0000313" key="2">
    <source>
        <dbReference type="EMBL" id="SNS52259.1"/>
    </source>
</evidence>
<keyword evidence="1" id="KW-1133">Transmembrane helix</keyword>